<dbReference type="Gene3D" id="2.70.50.70">
    <property type="match status" value="1"/>
</dbReference>
<organism evidence="5 6">
    <name type="scientific">Armillaria tabescens</name>
    <name type="common">Ringless honey mushroom</name>
    <name type="synonym">Agaricus tabescens</name>
    <dbReference type="NCBI Taxonomy" id="1929756"/>
    <lineage>
        <taxon>Eukaryota</taxon>
        <taxon>Fungi</taxon>
        <taxon>Dikarya</taxon>
        <taxon>Basidiomycota</taxon>
        <taxon>Agaricomycotina</taxon>
        <taxon>Agaricomycetes</taxon>
        <taxon>Agaricomycetidae</taxon>
        <taxon>Agaricales</taxon>
        <taxon>Marasmiineae</taxon>
        <taxon>Physalacriaceae</taxon>
        <taxon>Desarmillaria</taxon>
    </lineage>
</organism>
<dbReference type="RefSeq" id="XP_060339048.1">
    <property type="nucleotide sequence ID" value="XM_060466889.1"/>
</dbReference>
<dbReference type="GO" id="GO:0016787">
    <property type="term" value="F:hydrolase activity"/>
    <property type="evidence" value="ECO:0007669"/>
    <property type="project" value="UniProtKB-KW"/>
</dbReference>
<feature type="domain" description="Auxiliary Activity family 9 catalytic" evidence="4">
    <location>
        <begin position="24"/>
        <end position="283"/>
    </location>
</feature>
<evidence type="ECO:0000259" key="4">
    <source>
        <dbReference type="Pfam" id="PF03443"/>
    </source>
</evidence>
<dbReference type="Proteomes" id="UP001175211">
    <property type="component" value="Unassembled WGS sequence"/>
</dbReference>
<comment type="caution">
    <text evidence="5">The sequence shown here is derived from an EMBL/GenBank/DDBJ whole genome shotgun (WGS) entry which is preliminary data.</text>
</comment>
<evidence type="ECO:0000256" key="1">
    <source>
        <dbReference type="ARBA" id="ARBA00023157"/>
    </source>
</evidence>
<evidence type="ECO:0000313" key="5">
    <source>
        <dbReference type="EMBL" id="KAK0469255.1"/>
    </source>
</evidence>
<dbReference type="EMBL" id="JAUEPS010000001">
    <property type="protein sequence ID" value="KAK0469255.1"/>
    <property type="molecule type" value="Genomic_DNA"/>
</dbReference>
<keyword evidence="1" id="KW-1015">Disulfide bond</keyword>
<accession>A0AA39NP61</accession>
<feature type="chain" id="PRO_5041215508" evidence="3">
    <location>
        <begin position="24"/>
        <end position="392"/>
    </location>
</feature>
<feature type="region of interest" description="Disordered" evidence="2">
    <location>
        <begin position="302"/>
        <end position="392"/>
    </location>
</feature>
<feature type="compositionally biased region" description="Low complexity" evidence="2">
    <location>
        <begin position="302"/>
        <end position="366"/>
    </location>
</feature>
<dbReference type="InterPro" id="IPR005103">
    <property type="entry name" value="AA9_LPMO"/>
</dbReference>
<proteinExistence type="predicted"/>
<dbReference type="PANTHER" id="PTHR33353:SF34">
    <property type="entry name" value="ENDO-BETA-1,4-GLUCANASE D"/>
    <property type="match status" value="1"/>
</dbReference>
<evidence type="ECO:0000256" key="2">
    <source>
        <dbReference type="SAM" id="MobiDB-lite"/>
    </source>
</evidence>
<reference evidence="5" key="1">
    <citation type="submission" date="2023-06" db="EMBL/GenBank/DDBJ databases">
        <authorList>
            <consortium name="Lawrence Berkeley National Laboratory"/>
            <person name="Ahrendt S."/>
            <person name="Sahu N."/>
            <person name="Indic B."/>
            <person name="Wong-Bajracharya J."/>
            <person name="Merenyi Z."/>
            <person name="Ke H.-M."/>
            <person name="Monk M."/>
            <person name="Kocsube S."/>
            <person name="Drula E."/>
            <person name="Lipzen A."/>
            <person name="Balint B."/>
            <person name="Henrissat B."/>
            <person name="Andreopoulos B."/>
            <person name="Martin F.M."/>
            <person name="Harder C.B."/>
            <person name="Rigling D."/>
            <person name="Ford K.L."/>
            <person name="Foster G.D."/>
            <person name="Pangilinan J."/>
            <person name="Papanicolaou A."/>
            <person name="Barry K."/>
            <person name="LaButti K."/>
            <person name="Viragh M."/>
            <person name="Koriabine M."/>
            <person name="Yan M."/>
            <person name="Riley R."/>
            <person name="Champramary S."/>
            <person name="Plett K.L."/>
            <person name="Tsai I.J."/>
            <person name="Slot J."/>
            <person name="Sipos G."/>
            <person name="Plett J."/>
            <person name="Nagy L.G."/>
            <person name="Grigoriev I.V."/>
        </authorList>
    </citation>
    <scope>NUCLEOTIDE SEQUENCE</scope>
    <source>
        <strain evidence="5">CCBAS 213</strain>
    </source>
</reference>
<dbReference type="PANTHER" id="PTHR33353">
    <property type="entry name" value="PUTATIVE (AFU_ORTHOLOGUE AFUA_1G12560)-RELATED"/>
    <property type="match status" value="1"/>
</dbReference>
<evidence type="ECO:0000256" key="3">
    <source>
        <dbReference type="SAM" id="SignalP"/>
    </source>
</evidence>
<feature type="signal peptide" evidence="3">
    <location>
        <begin position="1"/>
        <end position="23"/>
    </location>
</feature>
<keyword evidence="5" id="KW-0378">Hydrolase</keyword>
<dbReference type="InterPro" id="IPR049892">
    <property type="entry name" value="AA9"/>
</dbReference>
<feature type="compositionally biased region" description="Basic and acidic residues" evidence="2">
    <location>
        <begin position="367"/>
        <end position="381"/>
    </location>
</feature>
<keyword evidence="3" id="KW-0732">Signal</keyword>
<protein>
    <submittedName>
        <fullName evidence="5">Glycoside hydrolase family 61 protein</fullName>
    </submittedName>
</protein>
<dbReference type="Pfam" id="PF03443">
    <property type="entry name" value="AA9"/>
    <property type="match status" value="1"/>
</dbReference>
<dbReference type="GeneID" id="85350437"/>
<gene>
    <name evidence="5" type="ORF">EV420DRAFT_1258396</name>
</gene>
<name>A0AA39NP61_ARMTA</name>
<dbReference type="AlphaFoldDB" id="A0AA39NP61"/>
<sequence length="392" mass="40755">MPSFNKLSLFAAVATALLPAVHAHGQVKGVLADGVYTSGPNIYYAADSKNAGTAVRVQYQASGTAFNVPSQWSDNSAMSCEGASGAPVSVDITAGSVLRIYWAGATNDLLGKAGVGDTGGTDSTNYPWVHAMGPIADYIASCNGDCSSFDASTAGWSLLDKMGIDYSQTISDGLRTTMTNKPEKYYPTSGSGLWAMAKLVQQGSWWETTIPAELEAGQYIVRNEMTAVHNPLSSGGDRPGPQMYIACVQVNVKDGGSQTLPAGTQAGSLYSPSGDFANFNVYAGDEWKDPFPDVLSFASSSSSFSSGSSSSSSSSSSSATSEASSSEAPAQTATSSSDATNNAPSTTLTSTASAETTSGSSNSTGACRERRSIKKRMESHKNMKRQPFPHTH</sequence>
<keyword evidence="6" id="KW-1185">Reference proteome</keyword>
<evidence type="ECO:0000313" key="6">
    <source>
        <dbReference type="Proteomes" id="UP001175211"/>
    </source>
</evidence>